<evidence type="ECO:0000256" key="1">
    <source>
        <dbReference type="SAM" id="MobiDB-lite"/>
    </source>
</evidence>
<dbReference type="EMBL" id="JAQJAN010000002">
    <property type="protein sequence ID" value="KAJ5738039.1"/>
    <property type="molecule type" value="Genomic_DNA"/>
</dbReference>
<accession>A0AAD6HU86</accession>
<protein>
    <submittedName>
        <fullName evidence="2">Uncharacterized protein</fullName>
    </submittedName>
</protein>
<keyword evidence="3" id="KW-1185">Reference proteome</keyword>
<feature type="compositionally biased region" description="Polar residues" evidence="1">
    <location>
        <begin position="9"/>
        <end position="25"/>
    </location>
</feature>
<organism evidence="2 3">
    <name type="scientific">Penicillium malachiteum</name>
    <dbReference type="NCBI Taxonomy" id="1324776"/>
    <lineage>
        <taxon>Eukaryota</taxon>
        <taxon>Fungi</taxon>
        <taxon>Dikarya</taxon>
        <taxon>Ascomycota</taxon>
        <taxon>Pezizomycotina</taxon>
        <taxon>Eurotiomycetes</taxon>
        <taxon>Eurotiomycetidae</taxon>
        <taxon>Eurotiales</taxon>
        <taxon>Aspergillaceae</taxon>
        <taxon>Penicillium</taxon>
    </lineage>
</organism>
<evidence type="ECO:0000313" key="3">
    <source>
        <dbReference type="Proteomes" id="UP001215712"/>
    </source>
</evidence>
<reference evidence="2" key="1">
    <citation type="journal article" date="2023" name="IMA Fungus">
        <title>Comparative genomic study of the Penicillium genus elucidates a diverse pangenome and 15 lateral gene transfer events.</title>
        <authorList>
            <person name="Petersen C."/>
            <person name="Sorensen T."/>
            <person name="Nielsen M.R."/>
            <person name="Sondergaard T.E."/>
            <person name="Sorensen J.L."/>
            <person name="Fitzpatrick D.A."/>
            <person name="Frisvad J.C."/>
            <person name="Nielsen K.L."/>
        </authorList>
    </citation>
    <scope>NUCLEOTIDE SEQUENCE</scope>
    <source>
        <strain evidence="2">IBT 17514</strain>
    </source>
</reference>
<gene>
    <name evidence="2" type="ORF">N7493_001194</name>
</gene>
<comment type="caution">
    <text evidence="2">The sequence shown here is derived from an EMBL/GenBank/DDBJ whole genome shotgun (WGS) entry which is preliminary data.</text>
</comment>
<dbReference type="AlphaFoldDB" id="A0AAD6HU86"/>
<dbReference type="Proteomes" id="UP001215712">
    <property type="component" value="Unassembled WGS sequence"/>
</dbReference>
<sequence length="256" mass="29206">MKLPRFLKSKSSVYSETERNYTQGTHSHRSSVSRLSTRDLQLTPSHDYSSELQKTHTHILDQLSEARRLRQLKDRFLQPSEKTWIDGVLGDVTNVIRDVEGQRRAGNASLSIPNELRWRNRYDEQAKEEMQRMTACQSTLSGVLNHLEHLETPKPTMVHEMGINDVTLIHEMPAHEEVILKPKLAIENGLEVYPASKEPPLYSIRASSGLQVASTVDLNSNSLSQEMSDMLAWRRSKGSRSSNYFKKPGLPDRIDV</sequence>
<evidence type="ECO:0000313" key="2">
    <source>
        <dbReference type="EMBL" id="KAJ5738039.1"/>
    </source>
</evidence>
<reference evidence="2" key="2">
    <citation type="submission" date="2023-01" db="EMBL/GenBank/DDBJ databases">
        <authorList>
            <person name="Petersen C."/>
        </authorList>
    </citation>
    <scope>NUCLEOTIDE SEQUENCE</scope>
    <source>
        <strain evidence="2">IBT 17514</strain>
    </source>
</reference>
<proteinExistence type="predicted"/>
<feature type="region of interest" description="Disordered" evidence="1">
    <location>
        <begin position="1"/>
        <end position="36"/>
    </location>
</feature>
<name>A0AAD6HU86_9EURO</name>